<reference evidence="2" key="1">
    <citation type="journal article" date="2022" name="Nat. Commun.">
        <title>Chromosome evolution and the genetic basis of agronomically important traits in greater yam.</title>
        <authorList>
            <person name="Bredeson J.V."/>
            <person name="Lyons J.B."/>
            <person name="Oniyinde I.O."/>
            <person name="Okereke N.R."/>
            <person name="Kolade O."/>
            <person name="Nnabue I."/>
            <person name="Nwadili C.O."/>
            <person name="Hribova E."/>
            <person name="Parker M."/>
            <person name="Nwogha J."/>
            <person name="Shu S."/>
            <person name="Carlson J."/>
            <person name="Kariba R."/>
            <person name="Muthemba S."/>
            <person name="Knop K."/>
            <person name="Barton G.J."/>
            <person name="Sherwood A.V."/>
            <person name="Lopez-Montes A."/>
            <person name="Asiedu R."/>
            <person name="Jamnadass R."/>
            <person name="Muchugi A."/>
            <person name="Goodstein D."/>
            <person name="Egesi C.N."/>
            <person name="Featherston J."/>
            <person name="Asfaw A."/>
            <person name="Simpson G.G."/>
            <person name="Dolezel J."/>
            <person name="Hendre P.S."/>
            <person name="Van Deynze A."/>
            <person name="Kumar P.L."/>
            <person name="Obidiegwu J.E."/>
            <person name="Bhattacharjee R."/>
            <person name="Rokhsar D.S."/>
        </authorList>
    </citation>
    <scope>NUCLEOTIDE SEQUENCE [LARGE SCALE GENOMIC DNA]</scope>
    <source>
        <strain evidence="2">cv. TDa95/00328</strain>
    </source>
</reference>
<comment type="caution">
    <text evidence="1">The sequence shown here is derived from an EMBL/GenBank/DDBJ whole genome shotgun (WGS) entry which is preliminary data.</text>
</comment>
<keyword evidence="2" id="KW-1185">Reference proteome</keyword>
<accession>A0ACB7UGI7</accession>
<dbReference type="EC" id="4.2.1.78" evidence="1"/>
<keyword evidence="1" id="KW-0456">Lyase</keyword>
<organism evidence="1 2">
    <name type="scientific">Dioscorea alata</name>
    <name type="common">Purple yam</name>
    <dbReference type="NCBI Taxonomy" id="55571"/>
    <lineage>
        <taxon>Eukaryota</taxon>
        <taxon>Viridiplantae</taxon>
        <taxon>Streptophyta</taxon>
        <taxon>Embryophyta</taxon>
        <taxon>Tracheophyta</taxon>
        <taxon>Spermatophyta</taxon>
        <taxon>Magnoliopsida</taxon>
        <taxon>Liliopsida</taxon>
        <taxon>Dioscoreales</taxon>
        <taxon>Dioscoreaceae</taxon>
        <taxon>Dioscorea</taxon>
    </lineage>
</organism>
<sequence length="362" mass="41433">MAKVVSKDESWGKSIQVDNVQVLANSSVDVPEIYIRPDLDMGTGKISDEKLPIIDMSLLLNSNFSFEECSKLDLACKQWGFFQLVNHGIDDELMDKMEGDLKEFFKLPLEEKEVFAPVTGGLQGYGQKLNVNEEKLEWHDLLFLITRPLDSKNLRFWPTHPPSFRSTLEQYSLELKRVSQCLFEVIAKNLGLKPETLLKRVDDYQGIRMHYYPPCSKASKVLGLNPHSDVGVLTLLHQVGDVQGLQIKRNGKWLPVEPIPHAFVVNISDVLEIWTNGKYASVEHRVTVNNKKERLSIATHHRPKADGMVGPLKELMQGDDQEEHYYKTMTFEEYIQLYLSGKVEGKRHMNSMRIISKSYIDA</sequence>
<gene>
    <name evidence="1" type="ORF">IHE45_16G030000</name>
</gene>
<proteinExistence type="predicted"/>
<evidence type="ECO:0000313" key="2">
    <source>
        <dbReference type="Proteomes" id="UP000827976"/>
    </source>
</evidence>
<name>A0ACB7UGI7_DIOAL</name>
<dbReference type="EMBL" id="CM037026">
    <property type="protein sequence ID" value="KAH7659419.1"/>
    <property type="molecule type" value="Genomic_DNA"/>
</dbReference>
<dbReference type="Proteomes" id="UP000827976">
    <property type="component" value="Chromosome 16"/>
</dbReference>
<evidence type="ECO:0000313" key="1">
    <source>
        <dbReference type="EMBL" id="KAH7659419.1"/>
    </source>
</evidence>
<protein>
    <submittedName>
        <fullName evidence="1">(S)-norcoclaurine synthase protein</fullName>
        <ecNumber evidence="1">4.2.1.78</ecNumber>
    </submittedName>
</protein>